<dbReference type="PANTHER" id="PTHR13466">
    <property type="entry name" value="TEX2 PROTEIN-RELATED"/>
    <property type="match status" value="1"/>
</dbReference>
<organism evidence="12 13">
    <name type="scientific">Boletus reticuloceps</name>
    <dbReference type="NCBI Taxonomy" id="495285"/>
    <lineage>
        <taxon>Eukaryota</taxon>
        <taxon>Fungi</taxon>
        <taxon>Dikarya</taxon>
        <taxon>Basidiomycota</taxon>
        <taxon>Agaricomycotina</taxon>
        <taxon>Agaricomycetes</taxon>
        <taxon>Agaricomycetidae</taxon>
        <taxon>Boletales</taxon>
        <taxon>Boletineae</taxon>
        <taxon>Boletaceae</taxon>
        <taxon>Boletoideae</taxon>
        <taxon>Boletus</taxon>
    </lineage>
</organism>
<protein>
    <recommendedName>
        <fullName evidence="11">SMP-LTD domain-containing protein</fullName>
    </recommendedName>
</protein>
<comment type="caution">
    <text evidence="12">The sequence shown here is derived from an EMBL/GenBank/DDBJ whole genome shotgun (WGS) entry which is preliminary data.</text>
</comment>
<name>A0A8I3AGA2_9AGAM</name>
<evidence type="ECO:0000256" key="1">
    <source>
        <dbReference type="ARBA" id="ARBA00004586"/>
    </source>
</evidence>
<evidence type="ECO:0000256" key="2">
    <source>
        <dbReference type="ARBA" id="ARBA00022448"/>
    </source>
</evidence>
<feature type="chain" id="PRO_5034258455" description="SMP-LTD domain-containing protein" evidence="10">
    <location>
        <begin position="26"/>
        <end position="203"/>
    </location>
</feature>
<keyword evidence="10" id="KW-0732">Signal</keyword>
<dbReference type="GO" id="GO:0015914">
    <property type="term" value="P:phospholipid transport"/>
    <property type="evidence" value="ECO:0007669"/>
    <property type="project" value="TreeGrafter"/>
</dbReference>
<evidence type="ECO:0000313" key="13">
    <source>
        <dbReference type="Proteomes" id="UP000683000"/>
    </source>
</evidence>
<evidence type="ECO:0000256" key="9">
    <source>
        <dbReference type="SAM" id="MobiDB-lite"/>
    </source>
</evidence>
<keyword evidence="5" id="KW-1133">Transmembrane helix</keyword>
<evidence type="ECO:0000313" key="12">
    <source>
        <dbReference type="EMBL" id="KAG6381305.1"/>
    </source>
</evidence>
<gene>
    <name evidence="12" type="ORF">JVT61DRAFT_5712</name>
</gene>
<keyword evidence="4" id="KW-0256">Endoplasmic reticulum</keyword>
<evidence type="ECO:0000259" key="11">
    <source>
        <dbReference type="PROSITE" id="PS51847"/>
    </source>
</evidence>
<dbReference type="AlphaFoldDB" id="A0A8I3AGA2"/>
<dbReference type="GO" id="GO:1990456">
    <property type="term" value="P:mitochondrion-endoplasmic reticulum membrane tethering"/>
    <property type="evidence" value="ECO:0007669"/>
    <property type="project" value="TreeGrafter"/>
</dbReference>
<proteinExistence type="predicted"/>
<comment type="subcellular location">
    <subcellularLocation>
        <location evidence="1">Endoplasmic reticulum membrane</location>
    </subcellularLocation>
</comment>
<dbReference type="EMBL" id="JAGFBS010000002">
    <property type="protein sequence ID" value="KAG6381305.1"/>
    <property type="molecule type" value="Genomic_DNA"/>
</dbReference>
<dbReference type="Pfam" id="PF10296">
    <property type="entry name" value="MMM1"/>
    <property type="match status" value="1"/>
</dbReference>
<evidence type="ECO:0000256" key="6">
    <source>
        <dbReference type="ARBA" id="ARBA00023055"/>
    </source>
</evidence>
<keyword evidence="8" id="KW-0472">Membrane</keyword>
<dbReference type="GO" id="GO:0005789">
    <property type="term" value="C:endoplasmic reticulum membrane"/>
    <property type="evidence" value="ECO:0007669"/>
    <property type="project" value="UniProtKB-SubCell"/>
</dbReference>
<dbReference type="GO" id="GO:0032865">
    <property type="term" value="C:ERMES complex"/>
    <property type="evidence" value="ECO:0007669"/>
    <property type="project" value="TreeGrafter"/>
</dbReference>
<reference evidence="12" key="1">
    <citation type="submission" date="2021-03" db="EMBL/GenBank/DDBJ databases">
        <title>Evolutionary innovations through gain and loss of genes in the ectomycorrhizal Boletales.</title>
        <authorList>
            <person name="Wu G."/>
            <person name="Miyauchi S."/>
            <person name="Morin E."/>
            <person name="Yang Z.-L."/>
            <person name="Xu J."/>
            <person name="Martin F.M."/>
        </authorList>
    </citation>
    <scope>NUCLEOTIDE SEQUENCE</scope>
    <source>
        <strain evidence="12">BR01</strain>
    </source>
</reference>
<accession>A0A8I3AGA2</accession>
<dbReference type="InterPro" id="IPR019411">
    <property type="entry name" value="MMM1_dom"/>
</dbReference>
<dbReference type="OrthoDB" id="5599157at2759"/>
<feature type="region of interest" description="Disordered" evidence="9">
    <location>
        <begin position="29"/>
        <end position="57"/>
    </location>
</feature>
<evidence type="ECO:0000256" key="4">
    <source>
        <dbReference type="ARBA" id="ARBA00022824"/>
    </source>
</evidence>
<keyword evidence="3" id="KW-0812">Transmembrane</keyword>
<dbReference type="PROSITE" id="PS51847">
    <property type="entry name" value="SMP"/>
    <property type="match status" value="1"/>
</dbReference>
<feature type="signal peptide" evidence="10">
    <location>
        <begin position="1"/>
        <end position="25"/>
    </location>
</feature>
<keyword evidence="7" id="KW-0446">Lipid-binding</keyword>
<keyword evidence="6" id="KW-0445">Lipid transport</keyword>
<dbReference type="GO" id="GO:0008289">
    <property type="term" value="F:lipid binding"/>
    <property type="evidence" value="ECO:0007669"/>
    <property type="project" value="UniProtKB-KW"/>
</dbReference>
<dbReference type="InterPro" id="IPR031468">
    <property type="entry name" value="SMP_LBD"/>
</dbReference>
<keyword evidence="13" id="KW-1185">Reference proteome</keyword>
<evidence type="ECO:0000256" key="8">
    <source>
        <dbReference type="ARBA" id="ARBA00023136"/>
    </source>
</evidence>
<dbReference type="Proteomes" id="UP000683000">
    <property type="component" value="Unassembled WGS sequence"/>
</dbReference>
<keyword evidence="2" id="KW-0813">Transport</keyword>
<evidence type="ECO:0000256" key="10">
    <source>
        <dbReference type="SAM" id="SignalP"/>
    </source>
</evidence>
<dbReference type="PANTHER" id="PTHR13466:SF0">
    <property type="entry name" value="SMP-LTD DOMAIN-CONTAINING PROTEIN"/>
    <property type="match status" value="1"/>
</dbReference>
<evidence type="ECO:0000256" key="3">
    <source>
        <dbReference type="ARBA" id="ARBA00022692"/>
    </source>
</evidence>
<evidence type="ECO:0000256" key="7">
    <source>
        <dbReference type="ARBA" id="ARBA00023121"/>
    </source>
</evidence>
<evidence type="ECO:0000256" key="5">
    <source>
        <dbReference type="ARBA" id="ARBA00022989"/>
    </source>
</evidence>
<feature type="domain" description="SMP-LTD" evidence="11">
    <location>
        <begin position="56"/>
        <end position="203"/>
    </location>
</feature>
<sequence>MGQFSILVVLVLVLKYLFLLPQTDQSETPVFQPFTKPDISSRTRTPAPEANASPRDAESANWFNSLARQVADVYRANLQNGLEGPGGNEMARARIEEYANRIRPRSFLDHITIHAVDLGNSAPLLSNARLVDGIWETSAINPVKFHMSYADSISISLSTAYLFNYPMSSFARLPVSLTISLDLFESSASPRSSDRVSPTHGMS</sequence>